<reference evidence="1" key="1">
    <citation type="journal article" date="2020" name="Stud. Mycol.">
        <title>101 Dothideomycetes genomes: a test case for predicting lifestyles and emergence of pathogens.</title>
        <authorList>
            <person name="Haridas S."/>
            <person name="Albert R."/>
            <person name="Binder M."/>
            <person name="Bloem J."/>
            <person name="Labutti K."/>
            <person name="Salamov A."/>
            <person name="Andreopoulos B."/>
            <person name="Baker S."/>
            <person name="Barry K."/>
            <person name="Bills G."/>
            <person name="Bluhm B."/>
            <person name="Cannon C."/>
            <person name="Castanera R."/>
            <person name="Culley D."/>
            <person name="Daum C."/>
            <person name="Ezra D."/>
            <person name="Gonzalez J."/>
            <person name="Henrissat B."/>
            <person name="Kuo A."/>
            <person name="Liang C."/>
            <person name="Lipzen A."/>
            <person name="Lutzoni F."/>
            <person name="Magnuson J."/>
            <person name="Mondo S."/>
            <person name="Nolan M."/>
            <person name="Ohm R."/>
            <person name="Pangilinan J."/>
            <person name="Park H.-J."/>
            <person name="Ramirez L."/>
            <person name="Alfaro M."/>
            <person name="Sun H."/>
            <person name="Tritt A."/>
            <person name="Yoshinaga Y."/>
            <person name="Zwiers L.-H."/>
            <person name="Turgeon B."/>
            <person name="Goodwin S."/>
            <person name="Spatafora J."/>
            <person name="Crous P."/>
            <person name="Grigoriev I."/>
        </authorList>
    </citation>
    <scope>NUCLEOTIDE SEQUENCE</scope>
    <source>
        <strain evidence="1">CBS 121167</strain>
    </source>
</reference>
<dbReference type="GeneID" id="54295184"/>
<sequence>MESQRRQEYQHFIPRFILRNFAHQPETPTQSRRRGKKKNLKKPELLHTLRLSPSLELVETSANREFGHFNLYDQECECFEPREIESALSCLEGKAAKIIAKFVKGQQKKHASVMLRRDELDTLRKFLFIMKYRGSIQRRRFYGEDENNAKTYTSNDGEAMAEYMQRKGYTKPIQVWYNNIKTILNMEMDMDYKWVKELEKSMYPPDAQWAVANIQCMYLAFCTPQHSDDEFVLTRNAYEIHEGPVSFSVDPTTGENKMTAYTEYHNFAPVSPKLMIVLRSTFLPNEEEDAVPGLRERRELFRDIIHRNSHNDYDMTNSFLEHLPVTKAENSYTEIVDGMPALKEGEDRDPGCRRAHDRFHFRFFRLSSDYTQKINSILLNEAYNTSELVYGSEKGAQRALRHYLTDPCKEEGAYPLKIIPSPDDPRKLFLEKLEQAAQLLGFQAKAKFDIGFSEWIDAVCPDILPHIRTPAFDQMVFESMQ</sequence>
<dbReference type="RefSeq" id="XP_033391365.1">
    <property type="nucleotide sequence ID" value="XM_033537688.1"/>
</dbReference>
<dbReference type="OrthoDB" id="5340163at2759"/>
<dbReference type="InterPro" id="IPR025332">
    <property type="entry name" value="DUF4238"/>
</dbReference>
<evidence type="ECO:0008006" key="3">
    <source>
        <dbReference type="Google" id="ProtNLM"/>
    </source>
</evidence>
<name>A0A6A6AY04_9PEZI</name>
<evidence type="ECO:0000313" key="1">
    <source>
        <dbReference type="EMBL" id="KAF2135647.1"/>
    </source>
</evidence>
<accession>A0A6A6AY04</accession>
<protein>
    <recommendedName>
        <fullName evidence="3">DUF4238 domain-containing protein</fullName>
    </recommendedName>
</protein>
<dbReference type="AlphaFoldDB" id="A0A6A6AY04"/>
<gene>
    <name evidence="1" type="ORF">K452DRAFT_238983</name>
</gene>
<dbReference type="EMBL" id="ML995562">
    <property type="protein sequence ID" value="KAF2135647.1"/>
    <property type="molecule type" value="Genomic_DNA"/>
</dbReference>
<keyword evidence="2" id="KW-1185">Reference proteome</keyword>
<dbReference type="Pfam" id="PF14022">
    <property type="entry name" value="DUF4238"/>
    <property type="match status" value="1"/>
</dbReference>
<feature type="non-terminal residue" evidence="1">
    <location>
        <position position="481"/>
    </location>
</feature>
<organism evidence="1 2">
    <name type="scientific">Aplosporella prunicola CBS 121167</name>
    <dbReference type="NCBI Taxonomy" id="1176127"/>
    <lineage>
        <taxon>Eukaryota</taxon>
        <taxon>Fungi</taxon>
        <taxon>Dikarya</taxon>
        <taxon>Ascomycota</taxon>
        <taxon>Pezizomycotina</taxon>
        <taxon>Dothideomycetes</taxon>
        <taxon>Dothideomycetes incertae sedis</taxon>
        <taxon>Botryosphaeriales</taxon>
        <taxon>Aplosporellaceae</taxon>
        <taxon>Aplosporella</taxon>
    </lineage>
</organism>
<dbReference type="Proteomes" id="UP000799438">
    <property type="component" value="Unassembled WGS sequence"/>
</dbReference>
<evidence type="ECO:0000313" key="2">
    <source>
        <dbReference type="Proteomes" id="UP000799438"/>
    </source>
</evidence>
<proteinExistence type="predicted"/>